<keyword evidence="3" id="KW-1185">Reference proteome</keyword>
<feature type="signal peptide" evidence="1">
    <location>
        <begin position="1"/>
        <end position="29"/>
    </location>
</feature>
<evidence type="ECO:0000256" key="1">
    <source>
        <dbReference type="SAM" id="SignalP"/>
    </source>
</evidence>
<accession>A0ABU5EGE8</accession>
<dbReference type="EMBL" id="JAXCLW010000005">
    <property type="protein sequence ID" value="MDY0884523.1"/>
    <property type="molecule type" value="Genomic_DNA"/>
</dbReference>
<proteinExistence type="predicted"/>
<evidence type="ECO:0000313" key="2">
    <source>
        <dbReference type="EMBL" id="MDY0884523.1"/>
    </source>
</evidence>
<protein>
    <submittedName>
        <fullName evidence="2">Uncharacterized protein</fullName>
    </submittedName>
</protein>
<organism evidence="2 3">
    <name type="scientific">Dongia soli</name>
    <dbReference type="NCBI Taxonomy" id="600628"/>
    <lineage>
        <taxon>Bacteria</taxon>
        <taxon>Pseudomonadati</taxon>
        <taxon>Pseudomonadota</taxon>
        <taxon>Alphaproteobacteria</taxon>
        <taxon>Rhodospirillales</taxon>
        <taxon>Dongiaceae</taxon>
        <taxon>Dongia</taxon>
    </lineage>
</organism>
<name>A0ABU5EGE8_9PROT</name>
<comment type="caution">
    <text evidence="2">The sequence shown here is derived from an EMBL/GenBank/DDBJ whole genome shotgun (WGS) entry which is preliminary data.</text>
</comment>
<sequence>MPRSSKAFLVPALSLVITALPAILISANASSTDAWQQLADKMRKACLAKAELKSAKLTWSDLYFENQAVALIDGRWPQKHMNNQRGAMLCLYDKKTGKVEVQEFDVRLLK</sequence>
<feature type="chain" id="PRO_5045804698" evidence="1">
    <location>
        <begin position="30"/>
        <end position="110"/>
    </location>
</feature>
<keyword evidence="1" id="KW-0732">Signal</keyword>
<dbReference type="RefSeq" id="WP_320509597.1">
    <property type="nucleotide sequence ID" value="NZ_JAXCLW010000005.1"/>
</dbReference>
<dbReference type="Proteomes" id="UP001279642">
    <property type="component" value="Unassembled WGS sequence"/>
</dbReference>
<reference evidence="2 3" key="1">
    <citation type="journal article" date="2016" name="Antonie Van Leeuwenhoek">
        <title>Dongia soli sp. nov., isolated from soil from Dokdo, Korea.</title>
        <authorList>
            <person name="Kim D.U."/>
            <person name="Lee H."/>
            <person name="Kim H."/>
            <person name="Kim S.G."/>
            <person name="Ka J.O."/>
        </authorList>
    </citation>
    <scope>NUCLEOTIDE SEQUENCE [LARGE SCALE GENOMIC DNA]</scope>
    <source>
        <strain evidence="2 3">D78</strain>
    </source>
</reference>
<gene>
    <name evidence="2" type="ORF">SMD27_16890</name>
</gene>
<evidence type="ECO:0000313" key="3">
    <source>
        <dbReference type="Proteomes" id="UP001279642"/>
    </source>
</evidence>